<evidence type="ECO:0000313" key="3">
    <source>
        <dbReference type="Proteomes" id="UP000024635"/>
    </source>
</evidence>
<name>A0A016S561_9BILA</name>
<accession>A0A016S561</accession>
<dbReference type="Proteomes" id="UP000024635">
    <property type="component" value="Unassembled WGS sequence"/>
</dbReference>
<keyword evidence="3" id="KW-1185">Reference proteome</keyword>
<organism evidence="2 3">
    <name type="scientific">Ancylostoma ceylanicum</name>
    <dbReference type="NCBI Taxonomy" id="53326"/>
    <lineage>
        <taxon>Eukaryota</taxon>
        <taxon>Metazoa</taxon>
        <taxon>Ecdysozoa</taxon>
        <taxon>Nematoda</taxon>
        <taxon>Chromadorea</taxon>
        <taxon>Rhabditida</taxon>
        <taxon>Rhabditina</taxon>
        <taxon>Rhabditomorpha</taxon>
        <taxon>Strongyloidea</taxon>
        <taxon>Ancylostomatidae</taxon>
        <taxon>Ancylostomatinae</taxon>
        <taxon>Ancylostoma</taxon>
    </lineage>
</organism>
<dbReference type="AlphaFoldDB" id="A0A016S561"/>
<comment type="caution">
    <text evidence="2">The sequence shown here is derived from an EMBL/GenBank/DDBJ whole genome shotgun (WGS) entry which is preliminary data.</text>
</comment>
<gene>
    <name evidence="2" type="primary">Acey_s0297.g1727</name>
    <name evidence="2" type="ORF">Y032_0297g1727</name>
</gene>
<proteinExistence type="predicted"/>
<dbReference type="EMBL" id="JARK01001633">
    <property type="protein sequence ID" value="EYB85472.1"/>
    <property type="molecule type" value="Genomic_DNA"/>
</dbReference>
<feature type="compositionally biased region" description="Polar residues" evidence="1">
    <location>
        <begin position="244"/>
        <end position="254"/>
    </location>
</feature>
<dbReference type="OrthoDB" id="5876161at2759"/>
<evidence type="ECO:0000256" key="1">
    <source>
        <dbReference type="SAM" id="MobiDB-lite"/>
    </source>
</evidence>
<protein>
    <submittedName>
        <fullName evidence="2">Uncharacterized protein</fullName>
    </submittedName>
</protein>
<reference evidence="3" key="1">
    <citation type="journal article" date="2015" name="Nat. Genet.">
        <title>The genome and transcriptome of the zoonotic hookworm Ancylostoma ceylanicum identify infection-specific gene families.</title>
        <authorList>
            <person name="Schwarz E.M."/>
            <person name="Hu Y."/>
            <person name="Antoshechkin I."/>
            <person name="Miller M.M."/>
            <person name="Sternberg P.W."/>
            <person name="Aroian R.V."/>
        </authorList>
    </citation>
    <scope>NUCLEOTIDE SEQUENCE</scope>
    <source>
        <strain evidence="3">HY135</strain>
    </source>
</reference>
<evidence type="ECO:0000313" key="2">
    <source>
        <dbReference type="EMBL" id="EYB85472.1"/>
    </source>
</evidence>
<sequence>MTIEDEGNLEVNNDEEMDTDRLTSVFLFHLPYFQDLSLRHTCNRLNVSSIDCISIVVYLIVGTSINTPPPHCKVSPSQKCVSVERLRFSSSWRQFMPRFSRNALMHKASKKFARFAQTKAPPAPNLDWVTDLLKRFRESFQKHGGITVDNGTVVVTHNIGGRTYTAKFPMKTSVIEEGIVTTNNKGERSEKLVLTVNGDVTVYQTENGRTTVTDAKGKIRADGGPFGIKSAALPSSEIKAIEMKSTNSSSTATGTPEKKTGR</sequence>
<feature type="region of interest" description="Disordered" evidence="1">
    <location>
        <begin position="241"/>
        <end position="262"/>
    </location>
</feature>